<name>A0A1G9DGN2_9RHOB</name>
<dbReference type="Pfam" id="PF04333">
    <property type="entry name" value="MlaA"/>
    <property type="match status" value="1"/>
</dbReference>
<evidence type="ECO:0000256" key="2">
    <source>
        <dbReference type="ARBA" id="ARBA00022729"/>
    </source>
</evidence>
<dbReference type="Proteomes" id="UP000199382">
    <property type="component" value="Unassembled WGS sequence"/>
</dbReference>
<evidence type="ECO:0000256" key="1">
    <source>
        <dbReference type="ARBA" id="ARBA00010634"/>
    </source>
</evidence>
<dbReference type="InterPro" id="IPR007428">
    <property type="entry name" value="MlaA"/>
</dbReference>
<organism evidence="4 5">
    <name type="scientific">Aliiruegeria lutimaris</name>
    <dbReference type="NCBI Taxonomy" id="571298"/>
    <lineage>
        <taxon>Bacteria</taxon>
        <taxon>Pseudomonadati</taxon>
        <taxon>Pseudomonadota</taxon>
        <taxon>Alphaproteobacteria</taxon>
        <taxon>Rhodobacterales</taxon>
        <taxon>Roseobacteraceae</taxon>
        <taxon>Aliiruegeria</taxon>
    </lineage>
</organism>
<dbReference type="STRING" id="571298.SAMN04488026_104730"/>
<reference evidence="4 5" key="1">
    <citation type="submission" date="2016-10" db="EMBL/GenBank/DDBJ databases">
        <authorList>
            <person name="de Groot N.N."/>
        </authorList>
    </citation>
    <scope>NUCLEOTIDE SEQUENCE [LARGE SCALE GENOMIC DNA]</scope>
    <source>
        <strain evidence="4 5">DSM 25294</strain>
    </source>
</reference>
<keyword evidence="2" id="KW-0732">Signal</keyword>
<dbReference type="GO" id="GO:0120010">
    <property type="term" value="P:intermembrane phospholipid transfer"/>
    <property type="evidence" value="ECO:0007669"/>
    <property type="project" value="TreeGrafter"/>
</dbReference>
<gene>
    <name evidence="4" type="ORF">SAMN04488026_104730</name>
</gene>
<keyword evidence="4" id="KW-0449">Lipoprotein</keyword>
<protein>
    <submittedName>
        <fullName evidence="4">Phospholipid-binding lipoprotein MlaA</fullName>
    </submittedName>
</protein>
<proteinExistence type="inferred from homology"/>
<comment type="similarity">
    <text evidence="1">Belongs to the MlaA family.</text>
</comment>
<feature type="compositionally biased region" description="Acidic residues" evidence="3">
    <location>
        <begin position="73"/>
        <end position="84"/>
    </location>
</feature>
<evidence type="ECO:0000256" key="3">
    <source>
        <dbReference type="SAM" id="MobiDB-lite"/>
    </source>
</evidence>
<dbReference type="PROSITE" id="PS51257">
    <property type="entry name" value="PROKAR_LIPOPROTEIN"/>
    <property type="match status" value="1"/>
</dbReference>
<dbReference type="AlphaFoldDB" id="A0A1G9DGN2"/>
<dbReference type="EMBL" id="FNEK01000047">
    <property type="protein sequence ID" value="SDK62934.1"/>
    <property type="molecule type" value="Genomic_DNA"/>
</dbReference>
<keyword evidence="5" id="KW-1185">Reference proteome</keyword>
<dbReference type="PANTHER" id="PTHR30035:SF3">
    <property type="entry name" value="INTERMEMBRANE PHOSPHOLIPID TRANSPORT SYSTEM LIPOPROTEIN MLAA"/>
    <property type="match status" value="1"/>
</dbReference>
<evidence type="ECO:0000313" key="4">
    <source>
        <dbReference type="EMBL" id="SDK62934.1"/>
    </source>
</evidence>
<feature type="region of interest" description="Disordered" evidence="3">
    <location>
        <begin position="62"/>
        <end position="88"/>
    </location>
</feature>
<dbReference type="PRINTS" id="PR01805">
    <property type="entry name" value="VACJLIPOPROT"/>
</dbReference>
<sequence length="273" mass="29841">MMNLLIKRMSFPDSNSRKRSACVTALLVVCGLSACGPAQIPSEINDPNEVANRRVHEFNKSLDQALGGGPGEASEDGIEAPEDESPAKEASPLLIAVSNFGTNLDTPRKIVNSLLQLRPGDAAHNTMRFGINSTIGVLGLMDVAGAGGLPEIDTDFGETLHVWGVGEGSYQELPVVGPSTQRDTVGSVVDFAINPLWYVFPWPENLLANGFTWVAEGTDRIRYGDTVESILYESEDSYAQSRLIYLQNRRFELRRGDVAEEDYIDPYEELFGD</sequence>
<accession>A0A1G9DGN2</accession>
<dbReference type="PANTHER" id="PTHR30035">
    <property type="entry name" value="LIPOPROTEIN VACJ-RELATED"/>
    <property type="match status" value="1"/>
</dbReference>
<dbReference type="GO" id="GO:0016020">
    <property type="term" value="C:membrane"/>
    <property type="evidence" value="ECO:0007669"/>
    <property type="project" value="InterPro"/>
</dbReference>
<evidence type="ECO:0000313" key="5">
    <source>
        <dbReference type="Proteomes" id="UP000199382"/>
    </source>
</evidence>